<organism evidence="2 4">
    <name type="scientific">Rotaria sordida</name>
    <dbReference type="NCBI Taxonomy" id="392033"/>
    <lineage>
        <taxon>Eukaryota</taxon>
        <taxon>Metazoa</taxon>
        <taxon>Spiralia</taxon>
        <taxon>Gnathifera</taxon>
        <taxon>Rotifera</taxon>
        <taxon>Eurotatoria</taxon>
        <taxon>Bdelloidea</taxon>
        <taxon>Philodinida</taxon>
        <taxon>Philodinidae</taxon>
        <taxon>Rotaria</taxon>
    </lineage>
</organism>
<dbReference type="EMBL" id="CAJNOL010000117">
    <property type="protein sequence ID" value="CAF0859502.1"/>
    <property type="molecule type" value="Genomic_DNA"/>
</dbReference>
<dbReference type="EMBL" id="CAJNOH010010211">
    <property type="protein sequence ID" value="CAF1509659.1"/>
    <property type="molecule type" value="Genomic_DNA"/>
</dbReference>
<reference evidence="2" key="1">
    <citation type="submission" date="2021-02" db="EMBL/GenBank/DDBJ databases">
        <authorList>
            <person name="Nowell W R."/>
        </authorList>
    </citation>
    <scope>NUCLEOTIDE SEQUENCE</scope>
</reference>
<dbReference type="Proteomes" id="UP000663854">
    <property type="component" value="Unassembled WGS sequence"/>
</dbReference>
<accession>A0A815TWR1</accession>
<evidence type="ECO:0000313" key="3">
    <source>
        <dbReference type="EMBL" id="CAF1658094.1"/>
    </source>
</evidence>
<protein>
    <submittedName>
        <fullName evidence="2">Uncharacterized protein</fullName>
    </submittedName>
</protein>
<name>A0A815TWR1_9BILA</name>
<evidence type="ECO:0000313" key="5">
    <source>
        <dbReference type="Proteomes" id="UP000663870"/>
    </source>
</evidence>
<evidence type="ECO:0000313" key="2">
    <source>
        <dbReference type="EMBL" id="CAF1509659.1"/>
    </source>
</evidence>
<evidence type="ECO:0000313" key="4">
    <source>
        <dbReference type="Proteomes" id="UP000663854"/>
    </source>
</evidence>
<dbReference type="Proteomes" id="UP000663870">
    <property type="component" value="Unassembled WGS sequence"/>
</dbReference>
<feature type="non-terminal residue" evidence="2">
    <location>
        <position position="28"/>
    </location>
</feature>
<gene>
    <name evidence="3" type="ORF">JXQ802_LOCUS55613</name>
    <name evidence="1" type="ORF">JXQ802_LOCUS7110</name>
    <name evidence="2" type="ORF">PYM288_LOCUS39080</name>
</gene>
<evidence type="ECO:0000313" key="1">
    <source>
        <dbReference type="EMBL" id="CAF0859502.1"/>
    </source>
</evidence>
<dbReference type="EMBL" id="CAJNOL010012024">
    <property type="protein sequence ID" value="CAF1658094.1"/>
    <property type="molecule type" value="Genomic_DNA"/>
</dbReference>
<sequence length="28" mass="3091">MSYNVTQIFQTSSDHAKDGAFALGIIYL</sequence>
<dbReference type="AlphaFoldDB" id="A0A815TWR1"/>
<keyword evidence="5" id="KW-1185">Reference proteome</keyword>
<comment type="caution">
    <text evidence="2">The sequence shown here is derived from an EMBL/GenBank/DDBJ whole genome shotgun (WGS) entry which is preliminary data.</text>
</comment>
<proteinExistence type="predicted"/>